<gene>
    <name evidence="2" type="ORF">PGB34_10660</name>
</gene>
<keyword evidence="3" id="KW-1185">Reference proteome</keyword>
<dbReference type="Pfam" id="PF11137">
    <property type="entry name" value="DUF2909"/>
    <property type="match status" value="1"/>
</dbReference>
<dbReference type="InterPro" id="IPR021313">
    <property type="entry name" value="DUF2909"/>
</dbReference>
<dbReference type="EMBL" id="JAQIPB010000003">
    <property type="protein sequence ID" value="MDA7416826.1"/>
    <property type="molecule type" value="Genomic_DNA"/>
</dbReference>
<proteinExistence type="predicted"/>
<sequence length="74" mass="7854">MKYLVALAFVGILGSLGWALFHMLRGSSQKGRGKGGGMARALTVRIGLSVLLFLCILAAWKMGWIQPGGLPPGR</sequence>
<evidence type="ECO:0000313" key="3">
    <source>
        <dbReference type="Proteomes" id="UP001212602"/>
    </source>
</evidence>
<accession>A0AAE3T0E6</accession>
<dbReference type="AlphaFoldDB" id="A0AAE3T0E6"/>
<dbReference type="RefSeq" id="WP_271428054.1">
    <property type="nucleotide sequence ID" value="NZ_JAQIPB010000003.1"/>
</dbReference>
<evidence type="ECO:0000256" key="1">
    <source>
        <dbReference type="SAM" id="Phobius"/>
    </source>
</evidence>
<dbReference type="NCBIfam" id="NF033233">
    <property type="entry name" value="twin_helix"/>
    <property type="match status" value="1"/>
</dbReference>
<keyword evidence="1" id="KW-1133">Transmembrane helix</keyword>
<reference evidence="2" key="1">
    <citation type="submission" date="2023-01" db="EMBL/GenBank/DDBJ databases">
        <title>Xenophilus mangrovi sp. nov., isolated from soil of Mangrove nature reserve.</title>
        <authorList>
            <person name="Xu S."/>
            <person name="Liu Z."/>
            <person name="Xu Y."/>
        </authorList>
    </citation>
    <scope>NUCLEOTIDE SEQUENCE</scope>
    <source>
        <strain evidence="2">YW8</strain>
    </source>
</reference>
<keyword evidence="1 2" id="KW-0812">Transmembrane</keyword>
<organism evidence="2 3">
    <name type="scientific">Xenophilus arseniciresistens</name>
    <dbReference type="NCBI Taxonomy" id="1283306"/>
    <lineage>
        <taxon>Bacteria</taxon>
        <taxon>Pseudomonadati</taxon>
        <taxon>Pseudomonadota</taxon>
        <taxon>Betaproteobacteria</taxon>
        <taxon>Burkholderiales</taxon>
        <taxon>Comamonadaceae</taxon>
        <taxon>Xenophilus</taxon>
    </lineage>
</organism>
<feature type="transmembrane region" description="Helical" evidence="1">
    <location>
        <begin position="44"/>
        <end position="65"/>
    </location>
</feature>
<protein>
    <submittedName>
        <fullName evidence="2">Twin transmembrane helix small protein</fullName>
    </submittedName>
</protein>
<keyword evidence="1" id="KW-0472">Membrane</keyword>
<feature type="transmembrane region" description="Helical" evidence="1">
    <location>
        <begin position="6"/>
        <end position="24"/>
    </location>
</feature>
<dbReference type="Proteomes" id="UP001212602">
    <property type="component" value="Unassembled WGS sequence"/>
</dbReference>
<evidence type="ECO:0000313" key="2">
    <source>
        <dbReference type="EMBL" id="MDA7416826.1"/>
    </source>
</evidence>
<comment type="caution">
    <text evidence="2">The sequence shown here is derived from an EMBL/GenBank/DDBJ whole genome shotgun (WGS) entry which is preliminary data.</text>
</comment>
<name>A0AAE3T0E6_9BURK</name>